<protein>
    <submittedName>
        <fullName evidence="1">Uncharacterized protein</fullName>
    </submittedName>
</protein>
<evidence type="ECO:0000313" key="2">
    <source>
        <dbReference type="Proteomes" id="UP000198848"/>
    </source>
</evidence>
<evidence type="ECO:0000313" key="1">
    <source>
        <dbReference type="EMBL" id="SDR15535.1"/>
    </source>
</evidence>
<dbReference type="AlphaFoldDB" id="A0A1H1GQS8"/>
<dbReference type="EMBL" id="FNLC01000002">
    <property type="protein sequence ID" value="SDR15535.1"/>
    <property type="molecule type" value="Genomic_DNA"/>
</dbReference>
<proteinExistence type="predicted"/>
<gene>
    <name evidence="1" type="ORF">SAMN04489842_2553</name>
</gene>
<reference evidence="2" key="1">
    <citation type="submission" date="2016-10" db="EMBL/GenBank/DDBJ databases">
        <authorList>
            <person name="Varghese N."/>
            <person name="Submissions S."/>
        </authorList>
    </citation>
    <scope>NUCLEOTIDE SEQUENCE [LARGE SCALE GENOMIC DNA]</scope>
    <source>
        <strain evidence="2">DSM 24767</strain>
    </source>
</reference>
<sequence length="35" mass="4051">MTESWEDLFERGATYDVSLERIRSTIADLDEGDDD</sequence>
<organism evidence="1 2">
    <name type="scientific">Natronobacterium texcoconense</name>
    <dbReference type="NCBI Taxonomy" id="1095778"/>
    <lineage>
        <taxon>Archaea</taxon>
        <taxon>Methanobacteriati</taxon>
        <taxon>Methanobacteriota</taxon>
        <taxon>Stenosarchaea group</taxon>
        <taxon>Halobacteria</taxon>
        <taxon>Halobacteriales</taxon>
        <taxon>Natrialbaceae</taxon>
        <taxon>Natronobacterium</taxon>
    </lineage>
</organism>
<accession>A0A1H1GQS8</accession>
<dbReference type="Proteomes" id="UP000198848">
    <property type="component" value="Unassembled WGS sequence"/>
</dbReference>
<keyword evidence="2" id="KW-1185">Reference proteome</keyword>
<name>A0A1H1GQS8_NATTX</name>